<evidence type="ECO:0000256" key="6">
    <source>
        <dbReference type="ARBA" id="ARBA00022597"/>
    </source>
</evidence>
<keyword evidence="5" id="KW-1003">Cell membrane</keyword>
<keyword evidence="11 12" id="KW-0472">Membrane</keyword>
<dbReference type="InterPro" id="IPR047664">
    <property type="entry name" value="SWEET"/>
</dbReference>
<evidence type="ECO:0000256" key="12">
    <source>
        <dbReference type="RuleBase" id="RU910715"/>
    </source>
</evidence>
<dbReference type="PANTHER" id="PTHR10791:SF224">
    <property type="entry name" value="SUGAR TRANSPORTER SWEET"/>
    <property type="match status" value="1"/>
</dbReference>
<feature type="transmembrane region" description="Helical" evidence="12">
    <location>
        <begin position="43"/>
        <end position="59"/>
    </location>
</feature>
<evidence type="ECO:0000256" key="3">
    <source>
        <dbReference type="ARBA" id="ARBA00007809"/>
    </source>
</evidence>
<keyword evidence="7 12" id="KW-0812">Transmembrane</keyword>
<evidence type="ECO:0000256" key="10">
    <source>
        <dbReference type="ARBA" id="ARBA00023034"/>
    </source>
</evidence>
<feature type="compositionally biased region" description="Polar residues" evidence="13">
    <location>
        <begin position="230"/>
        <end position="247"/>
    </location>
</feature>
<evidence type="ECO:0000256" key="9">
    <source>
        <dbReference type="ARBA" id="ARBA00022989"/>
    </source>
</evidence>
<evidence type="ECO:0000256" key="4">
    <source>
        <dbReference type="ARBA" id="ARBA00022448"/>
    </source>
</evidence>
<keyword evidence="8" id="KW-0677">Repeat</keyword>
<keyword evidence="4 12" id="KW-0813">Transport</keyword>
<feature type="transmembrane region" description="Helical" evidence="12">
    <location>
        <begin position="187"/>
        <end position="208"/>
    </location>
</feature>
<comment type="similarity">
    <text evidence="3 12">Belongs to the SWEET sugar transporter family.</text>
</comment>
<reference evidence="14 15" key="1">
    <citation type="journal article" date="2024" name="Nat. Commun.">
        <title>Phylogenomics reveals the evolutionary origins of lichenization in chlorophyte algae.</title>
        <authorList>
            <person name="Puginier C."/>
            <person name="Libourel C."/>
            <person name="Otte J."/>
            <person name="Skaloud P."/>
            <person name="Haon M."/>
            <person name="Grisel S."/>
            <person name="Petersen M."/>
            <person name="Berrin J.G."/>
            <person name="Delaux P.M."/>
            <person name="Dal Grande F."/>
            <person name="Keller J."/>
        </authorList>
    </citation>
    <scope>NUCLEOTIDE SEQUENCE [LARGE SCALE GENOMIC DNA]</scope>
    <source>
        <strain evidence="14 15">SAG 2145</strain>
    </source>
</reference>
<evidence type="ECO:0000256" key="11">
    <source>
        <dbReference type="ARBA" id="ARBA00023136"/>
    </source>
</evidence>
<dbReference type="GO" id="GO:0051119">
    <property type="term" value="F:sugar transmembrane transporter activity"/>
    <property type="evidence" value="ECO:0007669"/>
    <property type="project" value="InterPro"/>
</dbReference>
<dbReference type="EMBL" id="JALJOS010000003">
    <property type="protein sequence ID" value="KAK9841134.1"/>
    <property type="molecule type" value="Genomic_DNA"/>
</dbReference>
<dbReference type="Gene3D" id="1.20.1280.290">
    <property type="match status" value="2"/>
</dbReference>
<protein>
    <recommendedName>
        <fullName evidence="12">Bidirectional sugar transporter SWEET</fullName>
    </recommendedName>
</protein>
<feature type="region of interest" description="Disordered" evidence="13">
    <location>
        <begin position="214"/>
        <end position="255"/>
    </location>
</feature>
<feature type="transmembrane region" description="Helical" evidence="12">
    <location>
        <begin position="97"/>
        <end position="120"/>
    </location>
</feature>
<dbReference type="GO" id="GO:0005886">
    <property type="term" value="C:plasma membrane"/>
    <property type="evidence" value="ECO:0007669"/>
    <property type="project" value="UniProtKB-SubCell"/>
</dbReference>
<evidence type="ECO:0000256" key="1">
    <source>
        <dbReference type="ARBA" id="ARBA00004651"/>
    </source>
</evidence>
<dbReference type="InterPro" id="IPR004316">
    <property type="entry name" value="SWEET_rpt"/>
</dbReference>
<evidence type="ECO:0000313" key="15">
    <source>
        <dbReference type="Proteomes" id="UP001438707"/>
    </source>
</evidence>
<dbReference type="GO" id="GO:0000139">
    <property type="term" value="C:Golgi membrane"/>
    <property type="evidence" value="ECO:0007669"/>
    <property type="project" value="UniProtKB-SubCell"/>
</dbReference>
<comment type="subcellular location">
    <subcellularLocation>
        <location evidence="1">Cell membrane</location>
        <topology evidence="1">Multi-pass membrane protein</topology>
    </subcellularLocation>
    <subcellularLocation>
        <location evidence="2">Golgi apparatus membrane</location>
        <topology evidence="2">Multi-pass membrane protein</topology>
    </subcellularLocation>
</comment>
<evidence type="ECO:0000256" key="13">
    <source>
        <dbReference type="SAM" id="MobiDB-lite"/>
    </source>
</evidence>
<proteinExistence type="inferred from homology"/>
<evidence type="ECO:0000256" key="2">
    <source>
        <dbReference type="ARBA" id="ARBA00004653"/>
    </source>
</evidence>
<comment type="caution">
    <text evidence="14">The sequence shown here is derived from an EMBL/GenBank/DDBJ whole genome shotgun (WGS) entry which is preliminary data.</text>
</comment>
<evidence type="ECO:0000256" key="7">
    <source>
        <dbReference type="ARBA" id="ARBA00022692"/>
    </source>
</evidence>
<comment type="function">
    <text evidence="12">Mediates both low-affinity uptake and efflux of sugar across the membrane.</text>
</comment>
<accession>A0AAW1S5U1</accession>
<sequence>MDFLLQTVAPTVGTIVSIVMYGTPVSAALNVKRTGQLGGLNPVPFAAMVAVTAGWVAYASVKENYFVLLANGPGLIIGVFLVMSLQGFASRPVQDTMVYMMCAGALYFVIAAVLTVYQQMHDQDIGFLWGFAAVILQVLYYAAPLSTFGEVISKKSSASLYPPGCFMNTVNSALWAVYGIAIGDTFVWSPNVIGVILGGASLVLCAVFPREERATVSSSQGGSRADDASGDSQLSSAETGSASNPSQPLLRKSRS</sequence>
<evidence type="ECO:0000313" key="14">
    <source>
        <dbReference type="EMBL" id="KAK9841134.1"/>
    </source>
</evidence>
<name>A0AAW1S5U1_9CHLO</name>
<comment type="caution">
    <text evidence="12">Lacks conserved residue(s) required for the propagation of feature annotation.</text>
</comment>
<dbReference type="AlphaFoldDB" id="A0AAW1S5U1"/>
<dbReference type="FunFam" id="1.20.1280.290:FF:000004">
    <property type="entry name" value="Sugar transporter SWEET"/>
    <property type="match status" value="1"/>
</dbReference>
<keyword evidence="15" id="KW-1185">Reference proteome</keyword>
<keyword evidence="6 12" id="KW-0762">Sugar transport</keyword>
<evidence type="ECO:0000256" key="8">
    <source>
        <dbReference type="ARBA" id="ARBA00022737"/>
    </source>
</evidence>
<organism evidence="14 15">
    <name type="scientific">Apatococcus lobatus</name>
    <dbReference type="NCBI Taxonomy" id="904363"/>
    <lineage>
        <taxon>Eukaryota</taxon>
        <taxon>Viridiplantae</taxon>
        <taxon>Chlorophyta</taxon>
        <taxon>core chlorophytes</taxon>
        <taxon>Trebouxiophyceae</taxon>
        <taxon>Chlorellales</taxon>
        <taxon>Chlorellaceae</taxon>
        <taxon>Apatococcus</taxon>
    </lineage>
</organism>
<keyword evidence="10" id="KW-0333">Golgi apparatus</keyword>
<gene>
    <name evidence="14" type="ORF">WJX74_000479</name>
</gene>
<feature type="transmembrane region" description="Helical" evidence="12">
    <location>
        <begin position="65"/>
        <end position="85"/>
    </location>
</feature>
<feature type="transmembrane region" description="Helical" evidence="12">
    <location>
        <begin position="126"/>
        <end position="148"/>
    </location>
</feature>
<feature type="transmembrane region" description="Helical" evidence="12">
    <location>
        <begin position="12"/>
        <end position="31"/>
    </location>
</feature>
<keyword evidence="9 12" id="KW-1133">Transmembrane helix</keyword>
<evidence type="ECO:0000256" key="5">
    <source>
        <dbReference type="ARBA" id="ARBA00022475"/>
    </source>
</evidence>
<dbReference type="Proteomes" id="UP001438707">
    <property type="component" value="Unassembled WGS sequence"/>
</dbReference>
<dbReference type="Pfam" id="PF03083">
    <property type="entry name" value="MtN3_slv"/>
    <property type="match status" value="2"/>
</dbReference>
<dbReference type="PANTHER" id="PTHR10791">
    <property type="entry name" value="RAG1-ACTIVATING PROTEIN 1"/>
    <property type="match status" value="1"/>
</dbReference>